<dbReference type="NCBIfam" id="NF009150">
    <property type="entry name" value="PRK12497.1-3"/>
    <property type="match status" value="1"/>
</dbReference>
<dbReference type="Gene3D" id="3.40.1350.10">
    <property type="match status" value="1"/>
</dbReference>
<dbReference type="InterPro" id="IPR011856">
    <property type="entry name" value="tRNA_endonuc-like_dom_sf"/>
</dbReference>
<dbReference type="SUPFAM" id="SSF52980">
    <property type="entry name" value="Restriction endonuclease-like"/>
    <property type="match status" value="1"/>
</dbReference>
<evidence type="ECO:0000256" key="2">
    <source>
        <dbReference type="HAMAP-Rule" id="MF_00048"/>
    </source>
</evidence>
<dbReference type="Pfam" id="PF02021">
    <property type="entry name" value="UPF0102"/>
    <property type="match status" value="1"/>
</dbReference>
<protein>
    <recommendedName>
        <fullName evidence="2">UPF0102 protein SAMN05660206_108129</fullName>
    </recommendedName>
</protein>
<dbReference type="EMBL" id="FOZZ01000008">
    <property type="protein sequence ID" value="SFS99146.1"/>
    <property type="molecule type" value="Genomic_DNA"/>
</dbReference>
<gene>
    <name evidence="3" type="ORF">SAMN05660206_108129</name>
</gene>
<name>A0A1I6UCF4_9SPHI</name>
<accession>A0A1I6UCF4</accession>
<evidence type="ECO:0000313" key="4">
    <source>
        <dbReference type="Proteomes" id="UP000198785"/>
    </source>
</evidence>
<keyword evidence="3" id="KW-0255">Endonuclease</keyword>
<dbReference type="PANTHER" id="PTHR34039">
    <property type="entry name" value="UPF0102 PROTEIN YRAN"/>
    <property type="match status" value="1"/>
</dbReference>
<dbReference type="InterPro" id="IPR011335">
    <property type="entry name" value="Restrct_endonuc-II-like"/>
</dbReference>
<dbReference type="NCBIfam" id="TIGR00252">
    <property type="entry name" value="YraN family protein"/>
    <property type="match status" value="1"/>
</dbReference>
<dbReference type="CDD" id="cd20736">
    <property type="entry name" value="PoNe_Nuclease"/>
    <property type="match status" value="1"/>
</dbReference>
<dbReference type="GO" id="GO:0003676">
    <property type="term" value="F:nucleic acid binding"/>
    <property type="evidence" value="ECO:0007669"/>
    <property type="project" value="InterPro"/>
</dbReference>
<organism evidence="3 4">
    <name type="scientific">Sphingobacterium wenxiniae</name>
    <dbReference type="NCBI Taxonomy" id="683125"/>
    <lineage>
        <taxon>Bacteria</taxon>
        <taxon>Pseudomonadati</taxon>
        <taxon>Bacteroidota</taxon>
        <taxon>Sphingobacteriia</taxon>
        <taxon>Sphingobacteriales</taxon>
        <taxon>Sphingobacteriaceae</taxon>
        <taxon>Sphingobacterium</taxon>
    </lineage>
</organism>
<evidence type="ECO:0000256" key="1">
    <source>
        <dbReference type="ARBA" id="ARBA00006738"/>
    </source>
</evidence>
<evidence type="ECO:0000313" key="3">
    <source>
        <dbReference type="EMBL" id="SFS99146.1"/>
    </source>
</evidence>
<reference evidence="3 4" key="1">
    <citation type="submission" date="2016-10" db="EMBL/GenBank/DDBJ databases">
        <authorList>
            <person name="de Groot N.N."/>
        </authorList>
    </citation>
    <scope>NUCLEOTIDE SEQUENCE [LARGE SCALE GENOMIC DNA]</scope>
    <source>
        <strain evidence="3 4">DSM 22789</strain>
    </source>
</reference>
<dbReference type="GO" id="GO:0004519">
    <property type="term" value="F:endonuclease activity"/>
    <property type="evidence" value="ECO:0007669"/>
    <property type="project" value="UniProtKB-KW"/>
</dbReference>
<dbReference type="RefSeq" id="WP_093366351.1">
    <property type="nucleotide sequence ID" value="NZ_FOZZ01000008.1"/>
</dbReference>
<keyword evidence="3" id="KW-0378">Hydrolase</keyword>
<sequence length="120" mass="13981">MATHLQLGQFGEQEAKRYLEAQAYQILATNWRYKHWEVDIIAKDADILVFVEVKIRTSTAFGEPFSFVDERKQRNLIKAAEAYLRINGHEGDIRFDIVSIHVQNNKEANVQLIKDAFWSN</sequence>
<dbReference type="STRING" id="683125.SAMN05660206_108129"/>
<dbReference type="InterPro" id="IPR003509">
    <property type="entry name" value="UPF0102_YraN-like"/>
</dbReference>
<dbReference type="HAMAP" id="MF_00048">
    <property type="entry name" value="UPF0102"/>
    <property type="match status" value="1"/>
</dbReference>
<keyword evidence="4" id="KW-1185">Reference proteome</keyword>
<keyword evidence="3" id="KW-0540">Nuclease</keyword>
<comment type="similarity">
    <text evidence="1 2">Belongs to the UPF0102 family.</text>
</comment>
<dbReference type="Proteomes" id="UP000198785">
    <property type="component" value="Unassembled WGS sequence"/>
</dbReference>
<dbReference type="OrthoDB" id="9802516at2"/>
<dbReference type="AlphaFoldDB" id="A0A1I6UCF4"/>
<dbReference type="PANTHER" id="PTHR34039:SF1">
    <property type="entry name" value="UPF0102 PROTEIN YRAN"/>
    <property type="match status" value="1"/>
</dbReference>
<proteinExistence type="inferred from homology"/>